<comment type="similarity">
    <text evidence="2">Belongs to the major facilitator superfamily. Metabolite:H+ Symporter (MHS) family (TC 2.A.1.6) family.</text>
</comment>
<keyword evidence="3" id="KW-0813">Transport</keyword>
<evidence type="ECO:0000256" key="7">
    <source>
        <dbReference type="ARBA" id="ARBA00022989"/>
    </source>
</evidence>
<dbReference type="Pfam" id="PF00083">
    <property type="entry name" value="Sugar_tr"/>
    <property type="match status" value="1"/>
</dbReference>
<evidence type="ECO:0000256" key="2">
    <source>
        <dbReference type="ARBA" id="ARBA00008240"/>
    </source>
</evidence>
<reference evidence="11" key="1">
    <citation type="journal article" date="2016" name="Front. Microbiol.">
        <title>Genome Sequence of the Piezophilic, Mesophilic Sulfate-Reducing Bacterium Desulfovibrio indicus J2T.</title>
        <authorList>
            <person name="Cao J."/>
            <person name="Maignien L."/>
            <person name="Shao Z."/>
            <person name="Alain K."/>
            <person name="Jebbar M."/>
        </authorList>
    </citation>
    <scope>NUCLEOTIDE SEQUENCE</scope>
    <source>
        <strain evidence="11">JCM 32048</strain>
    </source>
</reference>
<feature type="domain" description="Major facilitator superfamily (MFS) profile" evidence="10">
    <location>
        <begin position="21"/>
        <end position="426"/>
    </location>
</feature>
<keyword evidence="4" id="KW-1003">Cell membrane</keyword>
<keyword evidence="12" id="KW-1185">Reference proteome</keyword>
<dbReference type="GO" id="GO:0015293">
    <property type="term" value="F:symporter activity"/>
    <property type="evidence" value="ECO:0007669"/>
    <property type="project" value="UniProtKB-KW"/>
</dbReference>
<comment type="subcellular location">
    <subcellularLocation>
        <location evidence="1">Cell membrane</location>
        <topology evidence="1">Multi-pass membrane protein</topology>
    </subcellularLocation>
</comment>
<dbReference type="PROSITE" id="PS50850">
    <property type="entry name" value="MFS"/>
    <property type="match status" value="1"/>
</dbReference>
<feature type="transmembrane region" description="Helical" evidence="9">
    <location>
        <begin position="62"/>
        <end position="85"/>
    </location>
</feature>
<comment type="caution">
    <text evidence="11">The sequence shown here is derived from an EMBL/GenBank/DDBJ whole genome shotgun (WGS) entry which is preliminary data.</text>
</comment>
<accession>A0AA37M759</accession>
<dbReference type="PANTHER" id="PTHR43528">
    <property type="entry name" value="ALPHA-KETOGLUTARATE PERMEASE"/>
    <property type="match status" value="1"/>
</dbReference>
<dbReference type="InterPro" id="IPR005828">
    <property type="entry name" value="MFS_sugar_transport-like"/>
</dbReference>
<feature type="transmembrane region" description="Helical" evidence="9">
    <location>
        <begin position="117"/>
        <end position="137"/>
    </location>
</feature>
<evidence type="ECO:0000313" key="11">
    <source>
        <dbReference type="EMBL" id="GJD65723.1"/>
    </source>
</evidence>
<evidence type="ECO:0000256" key="8">
    <source>
        <dbReference type="ARBA" id="ARBA00023136"/>
    </source>
</evidence>
<keyword evidence="5 9" id="KW-0812">Transmembrane</keyword>
<name>A0AA37M759_9HYPH</name>
<dbReference type="InterPro" id="IPR005829">
    <property type="entry name" value="Sugar_transporter_CS"/>
</dbReference>
<keyword evidence="6" id="KW-0769">Symport</keyword>
<feature type="transmembrane region" description="Helical" evidence="9">
    <location>
        <begin position="338"/>
        <end position="362"/>
    </location>
</feature>
<dbReference type="RefSeq" id="WP_238193094.1">
    <property type="nucleotide sequence ID" value="NZ_BPQJ01000046.1"/>
</dbReference>
<keyword evidence="7 9" id="KW-1133">Transmembrane helix</keyword>
<dbReference type="PROSITE" id="PS00217">
    <property type="entry name" value="SUGAR_TRANSPORT_2"/>
    <property type="match status" value="1"/>
</dbReference>
<protein>
    <submittedName>
        <fullName evidence="11">Proline/betaine transporter</fullName>
    </submittedName>
</protein>
<reference evidence="11" key="2">
    <citation type="submission" date="2021-08" db="EMBL/GenBank/DDBJ databases">
        <authorList>
            <person name="Tani A."/>
            <person name="Ola A."/>
            <person name="Ogura Y."/>
            <person name="Katsura K."/>
            <person name="Hayashi T."/>
        </authorList>
    </citation>
    <scope>NUCLEOTIDE SEQUENCE</scope>
    <source>
        <strain evidence="11">JCM 32048</strain>
    </source>
</reference>
<evidence type="ECO:0000256" key="9">
    <source>
        <dbReference type="SAM" id="Phobius"/>
    </source>
</evidence>
<keyword evidence="8 9" id="KW-0472">Membrane</keyword>
<proteinExistence type="inferred from homology"/>
<dbReference type="Gene3D" id="1.20.1250.20">
    <property type="entry name" value="MFS general substrate transporter like domains"/>
    <property type="match status" value="2"/>
</dbReference>
<feature type="transmembrane region" description="Helical" evidence="9">
    <location>
        <begin position="21"/>
        <end position="42"/>
    </location>
</feature>
<dbReference type="InterPro" id="IPR051084">
    <property type="entry name" value="H+-coupled_symporters"/>
</dbReference>
<dbReference type="SUPFAM" id="SSF103473">
    <property type="entry name" value="MFS general substrate transporter"/>
    <property type="match status" value="1"/>
</dbReference>
<dbReference type="Proteomes" id="UP001055286">
    <property type="component" value="Unassembled WGS sequence"/>
</dbReference>
<dbReference type="InterPro" id="IPR036259">
    <property type="entry name" value="MFS_trans_sf"/>
</dbReference>
<evidence type="ECO:0000256" key="5">
    <source>
        <dbReference type="ARBA" id="ARBA00022692"/>
    </source>
</evidence>
<dbReference type="EMBL" id="BPQJ01000046">
    <property type="protein sequence ID" value="GJD65723.1"/>
    <property type="molecule type" value="Genomic_DNA"/>
</dbReference>
<feature type="transmembrane region" description="Helical" evidence="9">
    <location>
        <begin position="158"/>
        <end position="181"/>
    </location>
</feature>
<dbReference type="FunFam" id="1.20.1250.20:FF:000001">
    <property type="entry name" value="Dicarboxylate MFS transporter"/>
    <property type="match status" value="1"/>
</dbReference>
<dbReference type="AlphaFoldDB" id="A0AA37M759"/>
<evidence type="ECO:0000313" key="12">
    <source>
        <dbReference type="Proteomes" id="UP001055286"/>
    </source>
</evidence>
<dbReference type="InterPro" id="IPR011701">
    <property type="entry name" value="MFS"/>
</dbReference>
<feature type="transmembrane region" description="Helical" evidence="9">
    <location>
        <begin position="193"/>
        <end position="212"/>
    </location>
</feature>
<evidence type="ECO:0000259" key="10">
    <source>
        <dbReference type="PROSITE" id="PS50850"/>
    </source>
</evidence>
<organism evidence="11 12">
    <name type="scientific">Methylobacterium frigidaeris</name>
    <dbReference type="NCBI Taxonomy" id="2038277"/>
    <lineage>
        <taxon>Bacteria</taxon>
        <taxon>Pseudomonadati</taxon>
        <taxon>Pseudomonadota</taxon>
        <taxon>Alphaproteobacteria</taxon>
        <taxon>Hyphomicrobiales</taxon>
        <taxon>Methylobacteriaceae</taxon>
        <taxon>Methylobacterium</taxon>
    </lineage>
</organism>
<sequence length="434" mass="46819">MTTVSLGADSAVQSESQRRRAIVAGVIGNILEWYDFGVYGYFVATISALFFPTSDPLSSLLLTFGVFGVGFVMRPLGSIVFGIYGDRYGRRAALSLVIFLMAFSTLAIGLLPTYDQIGIWAPLLLVLIRLIQGLSAGGEWGGSTAYLVEFAPEGKRGFIGSWQQVSVGAGFLLGSLSAALIAEILSPADLVAYGWRIPFFMGIAVGLVGAYLRWSLDDTPAFVEIEEKNEVAKNPLVEAFTTERKATFTIFGLTLHNTVSYYIPIVYMTNYIRTAGGLTASAAMWIGTACLTVFVVLIPIWGALSDRVGRKPLMLLSSGGYIILSFPLLMMASSGSVALAFAAQLIMIVFLSFFSGPCPAVYSELFPTRVRYTALSVGYNTAVAIFGGFAPFICTWLIQLTGSTLAPGYYMVAAAVITFLVTLRIRETAFEPLR</sequence>
<dbReference type="GO" id="GO:0005886">
    <property type="term" value="C:plasma membrane"/>
    <property type="evidence" value="ECO:0007669"/>
    <property type="project" value="UniProtKB-SubCell"/>
</dbReference>
<feature type="transmembrane region" description="Helical" evidence="9">
    <location>
        <begin position="92"/>
        <end position="111"/>
    </location>
</feature>
<dbReference type="PANTHER" id="PTHR43528:SF1">
    <property type="entry name" value="ALPHA-KETOGLUTARATE PERMEASE"/>
    <property type="match status" value="1"/>
</dbReference>
<feature type="transmembrane region" description="Helical" evidence="9">
    <location>
        <begin position="283"/>
        <end position="301"/>
    </location>
</feature>
<evidence type="ECO:0000256" key="3">
    <source>
        <dbReference type="ARBA" id="ARBA00022448"/>
    </source>
</evidence>
<dbReference type="InterPro" id="IPR020846">
    <property type="entry name" value="MFS_dom"/>
</dbReference>
<feature type="transmembrane region" description="Helical" evidence="9">
    <location>
        <begin position="374"/>
        <end position="398"/>
    </location>
</feature>
<evidence type="ECO:0000256" key="4">
    <source>
        <dbReference type="ARBA" id="ARBA00022475"/>
    </source>
</evidence>
<evidence type="ECO:0000256" key="6">
    <source>
        <dbReference type="ARBA" id="ARBA00022847"/>
    </source>
</evidence>
<feature type="transmembrane region" description="Helical" evidence="9">
    <location>
        <begin position="404"/>
        <end position="425"/>
    </location>
</feature>
<gene>
    <name evidence="11" type="primary">proP_5</name>
    <name evidence="11" type="ORF">MPEAHAMD_5918</name>
</gene>
<feature type="transmembrane region" description="Helical" evidence="9">
    <location>
        <begin position="246"/>
        <end position="263"/>
    </location>
</feature>
<evidence type="ECO:0000256" key="1">
    <source>
        <dbReference type="ARBA" id="ARBA00004651"/>
    </source>
</evidence>
<feature type="transmembrane region" description="Helical" evidence="9">
    <location>
        <begin position="313"/>
        <end position="332"/>
    </location>
</feature>
<dbReference type="Pfam" id="PF07690">
    <property type="entry name" value="MFS_1"/>
    <property type="match status" value="1"/>
</dbReference>